<organism evidence="9 10">
    <name type="scientific">Paenibacillus glycinis</name>
    <dbReference type="NCBI Taxonomy" id="2697035"/>
    <lineage>
        <taxon>Bacteria</taxon>
        <taxon>Bacillati</taxon>
        <taxon>Bacillota</taxon>
        <taxon>Bacilli</taxon>
        <taxon>Bacillales</taxon>
        <taxon>Paenibacillaceae</taxon>
        <taxon>Paenibacillus</taxon>
    </lineage>
</organism>
<dbReference type="Pfam" id="PF00528">
    <property type="entry name" value="BPD_transp_1"/>
    <property type="match status" value="1"/>
</dbReference>
<evidence type="ECO:0000256" key="6">
    <source>
        <dbReference type="ARBA" id="ARBA00023136"/>
    </source>
</evidence>
<comment type="similarity">
    <text evidence="7">Belongs to the binding-protein-dependent transport system permease family.</text>
</comment>
<accession>A0ABW9XWM1</accession>
<evidence type="ECO:0000256" key="3">
    <source>
        <dbReference type="ARBA" id="ARBA00022475"/>
    </source>
</evidence>
<dbReference type="RefSeq" id="WP_161746132.1">
    <property type="nucleotide sequence ID" value="NZ_JAAAMV010000025.1"/>
</dbReference>
<feature type="transmembrane region" description="Helical" evidence="7">
    <location>
        <begin position="141"/>
        <end position="164"/>
    </location>
</feature>
<feature type="transmembrane region" description="Helical" evidence="7">
    <location>
        <begin position="196"/>
        <end position="223"/>
    </location>
</feature>
<dbReference type="SUPFAM" id="SSF161098">
    <property type="entry name" value="MetI-like"/>
    <property type="match status" value="1"/>
</dbReference>
<feature type="transmembrane region" description="Helical" evidence="7">
    <location>
        <begin position="243"/>
        <end position="267"/>
    </location>
</feature>
<protein>
    <submittedName>
        <fullName evidence="9">ABC transporter permease subunit</fullName>
    </submittedName>
</protein>
<evidence type="ECO:0000313" key="10">
    <source>
        <dbReference type="Proteomes" id="UP000665561"/>
    </source>
</evidence>
<keyword evidence="2 7" id="KW-0813">Transport</keyword>
<dbReference type="PANTHER" id="PTHR43744:SF8">
    <property type="entry name" value="SN-GLYCEROL-3-PHOSPHATE TRANSPORT SYSTEM PERMEASE PROTEIN UGPE"/>
    <property type="match status" value="1"/>
</dbReference>
<name>A0ABW9XWM1_9BACL</name>
<evidence type="ECO:0000256" key="2">
    <source>
        <dbReference type="ARBA" id="ARBA00022448"/>
    </source>
</evidence>
<sequence length="282" mass="31342">MNKARGGSRLQKPQAATHLLLALVALVYLLPLWYALNNAFKFAEAISVQPFWLTRHSFTFDNIARAYGQLHFKTAFFNSALILALSLLLLVTLGSLAAYGVILPNNRAVRRLYTFFVALISVPPQITIVPLLLLLKRLDLINSFLGVAFVYAGMYLPFVIFLYAGFMRSIPKEIVESASIDGCGPFRTYVHIYMPLLKTITGIVLVIRGVSIWNDLLVPLIVLNKNAMFTLPLQLYIFSTSKVGQWDLVFGGTVLVCLPITVFFLAFQKSFVKGVMAGSLKG</sequence>
<evidence type="ECO:0000256" key="4">
    <source>
        <dbReference type="ARBA" id="ARBA00022692"/>
    </source>
</evidence>
<dbReference type="Proteomes" id="UP000665561">
    <property type="component" value="Unassembled WGS sequence"/>
</dbReference>
<gene>
    <name evidence="9" type="ORF">GT019_24850</name>
</gene>
<dbReference type="EMBL" id="JAAAMV010000025">
    <property type="protein sequence ID" value="NBD27114.1"/>
    <property type="molecule type" value="Genomic_DNA"/>
</dbReference>
<feature type="transmembrane region" description="Helical" evidence="7">
    <location>
        <begin position="112"/>
        <end position="135"/>
    </location>
</feature>
<keyword evidence="4 7" id="KW-0812">Transmembrane</keyword>
<dbReference type="InterPro" id="IPR000515">
    <property type="entry name" value="MetI-like"/>
</dbReference>
<evidence type="ECO:0000256" key="5">
    <source>
        <dbReference type="ARBA" id="ARBA00022989"/>
    </source>
</evidence>
<comment type="subcellular location">
    <subcellularLocation>
        <location evidence="1 7">Cell membrane</location>
        <topology evidence="1 7">Multi-pass membrane protein</topology>
    </subcellularLocation>
</comment>
<keyword evidence="10" id="KW-1185">Reference proteome</keyword>
<evidence type="ECO:0000256" key="1">
    <source>
        <dbReference type="ARBA" id="ARBA00004651"/>
    </source>
</evidence>
<keyword evidence="6 7" id="KW-0472">Membrane</keyword>
<dbReference type="CDD" id="cd06261">
    <property type="entry name" value="TM_PBP2"/>
    <property type="match status" value="1"/>
</dbReference>
<evidence type="ECO:0000259" key="8">
    <source>
        <dbReference type="PROSITE" id="PS50928"/>
    </source>
</evidence>
<proteinExistence type="inferred from homology"/>
<keyword evidence="5 7" id="KW-1133">Transmembrane helix</keyword>
<keyword evidence="3" id="KW-1003">Cell membrane</keyword>
<dbReference type="Gene3D" id="1.10.3720.10">
    <property type="entry name" value="MetI-like"/>
    <property type="match status" value="1"/>
</dbReference>
<comment type="caution">
    <text evidence="9">The sequence shown here is derived from an EMBL/GenBank/DDBJ whole genome shotgun (WGS) entry which is preliminary data.</text>
</comment>
<feature type="transmembrane region" description="Helical" evidence="7">
    <location>
        <begin position="75"/>
        <end position="100"/>
    </location>
</feature>
<dbReference type="InterPro" id="IPR035906">
    <property type="entry name" value="MetI-like_sf"/>
</dbReference>
<dbReference type="PROSITE" id="PS50928">
    <property type="entry name" value="ABC_TM1"/>
    <property type="match status" value="1"/>
</dbReference>
<evidence type="ECO:0000313" key="9">
    <source>
        <dbReference type="EMBL" id="NBD27114.1"/>
    </source>
</evidence>
<dbReference type="PANTHER" id="PTHR43744">
    <property type="entry name" value="ABC TRANSPORTER PERMEASE PROTEIN MG189-RELATED-RELATED"/>
    <property type="match status" value="1"/>
</dbReference>
<reference evidence="9 10" key="1">
    <citation type="submission" date="2020-01" db="EMBL/GenBank/DDBJ databases">
        <title>Paenibacillus soybeanensis sp. nov. isolated from the nodules of soybean (Glycine max(L.) Merr).</title>
        <authorList>
            <person name="Wang H."/>
        </authorList>
    </citation>
    <scope>NUCLEOTIDE SEQUENCE [LARGE SCALE GENOMIC DNA]</scope>
    <source>
        <strain evidence="9 10">T1</strain>
    </source>
</reference>
<evidence type="ECO:0000256" key="7">
    <source>
        <dbReference type="RuleBase" id="RU363032"/>
    </source>
</evidence>
<feature type="transmembrane region" description="Helical" evidence="7">
    <location>
        <begin position="15"/>
        <end position="36"/>
    </location>
</feature>
<feature type="domain" description="ABC transmembrane type-1" evidence="8">
    <location>
        <begin position="76"/>
        <end position="267"/>
    </location>
</feature>